<dbReference type="Proteomes" id="UP000078446">
    <property type="component" value="Unassembled WGS sequence"/>
</dbReference>
<evidence type="ECO:0000313" key="1">
    <source>
        <dbReference type="EMBL" id="OAV01584.1"/>
    </source>
</evidence>
<sequence>MQQFDLNEALKAIQAGKPINGHDGVLASLVKQLTKAALNAEINHYFE</sequence>
<accession>A0A7Z1A4K6</accession>
<proteinExistence type="predicted"/>
<organism evidence="1 2">
    <name type="scientific">Moraxella catarrhalis</name>
    <name type="common">Branhamella catarrhalis</name>
    <dbReference type="NCBI Taxonomy" id="480"/>
    <lineage>
        <taxon>Bacteria</taxon>
        <taxon>Pseudomonadati</taxon>
        <taxon>Pseudomonadota</taxon>
        <taxon>Gammaproteobacteria</taxon>
        <taxon>Moraxellales</taxon>
        <taxon>Moraxellaceae</taxon>
        <taxon>Moraxella</taxon>
    </lineage>
</organism>
<dbReference type="AlphaFoldDB" id="A0A7Z1A4K6"/>
<comment type="caution">
    <text evidence="1">The sequence shown here is derived from an EMBL/GenBank/DDBJ whole genome shotgun (WGS) entry which is preliminary data.</text>
</comment>
<protein>
    <recommendedName>
        <fullName evidence="3">IS256 family transposase</fullName>
    </recommendedName>
</protein>
<evidence type="ECO:0000313" key="2">
    <source>
        <dbReference type="Proteomes" id="UP000078446"/>
    </source>
</evidence>
<dbReference type="RefSeq" id="WP_154806250.1">
    <property type="nucleotide sequence ID" value="NZ_LXHE01000003.1"/>
</dbReference>
<evidence type="ECO:0008006" key="3">
    <source>
        <dbReference type="Google" id="ProtNLM"/>
    </source>
</evidence>
<reference evidence="1 2" key="1">
    <citation type="journal article" date="2016" name="Genome Biol. Evol.">
        <title>Comparative Genomic Analyses of the Moraxella catarrhalis Serosensitive and Seroresistant Lineages Demonstrate Their Independent Evolution.</title>
        <authorList>
            <person name="Earl J.P."/>
            <person name="de Vries S.P."/>
            <person name="Ahmed A."/>
            <person name="Powell E."/>
            <person name="Schultz M.P."/>
            <person name="Hermans P.W."/>
            <person name="Hill D.J."/>
            <person name="Zhou Z."/>
            <person name="Constantinidou C.I."/>
            <person name="Hu F.Z."/>
            <person name="Bootsma H.J."/>
            <person name="Ehrlich G.D."/>
        </authorList>
    </citation>
    <scope>NUCLEOTIDE SEQUENCE [LARGE SCALE GENOMIC DNA]</scope>
    <source>
        <strain evidence="1 2">Z7574</strain>
    </source>
</reference>
<dbReference type="EMBL" id="LXHE01000003">
    <property type="protein sequence ID" value="OAV01584.1"/>
    <property type="molecule type" value="Genomic_DNA"/>
</dbReference>
<gene>
    <name evidence="1" type="ORF">AO382_0631</name>
</gene>
<name>A0A7Z1A4K6_MORCA</name>